<evidence type="ECO:0000313" key="4">
    <source>
        <dbReference type="Proteomes" id="UP000700596"/>
    </source>
</evidence>
<dbReference type="OrthoDB" id="5015991at2759"/>
<keyword evidence="1" id="KW-0175">Coiled coil</keyword>
<proteinExistence type="predicted"/>
<comment type="caution">
    <text evidence="2">The sequence shown here is derived from an EMBL/GenBank/DDBJ whole genome shotgun (WGS) entry which is preliminary data.</text>
</comment>
<protein>
    <submittedName>
        <fullName evidence="2">Uncharacterized protein</fullName>
    </submittedName>
</protein>
<evidence type="ECO:0000256" key="1">
    <source>
        <dbReference type="SAM" id="Coils"/>
    </source>
</evidence>
<name>A0A9P9CX91_9PLEO</name>
<dbReference type="EMBL" id="JAGMWT010000036">
    <property type="protein sequence ID" value="KAH7108760.1"/>
    <property type="molecule type" value="Genomic_DNA"/>
</dbReference>
<dbReference type="EMBL" id="JAGMWT010000025">
    <property type="protein sequence ID" value="KAH7111113.1"/>
    <property type="molecule type" value="Genomic_DNA"/>
</dbReference>
<evidence type="ECO:0000313" key="3">
    <source>
        <dbReference type="EMBL" id="KAH7111113.1"/>
    </source>
</evidence>
<evidence type="ECO:0000313" key="2">
    <source>
        <dbReference type="EMBL" id="KAH7108760.1"/>
    </source>
</evidence>
<gene>
    <name evidence="3" type="ORF">B0J11DRAFT_199436</name>
    <name evidence="2" type="ORF">B0J11DRAFT_241794</name>
</gene>
<dbReference type="Proteomes" id="UP000700596">
    <property type="component" value="Unassembled WGS sequence"/>
</dbReference>
<accession>A0A9P9CX91</accession>
<organism evidence="2 4">
    <name type="scientific">Dendryphion nanum</name>
    <dbReference type="NCBI Taxonomy" id="256645"/>
    <lineage>
        <taxon>Eukaryota</taxon>
        <taxon>Fungi</taxon>
        <taxon>Dikarya</taxon>
        <taxon>Ascomycota</taxon>
        <taxon>Pezizomycotina</taxon>
        <taxon>Dothideomycetes</taxon>
        <taxon>Pleosporomycetidae</taxon>
        <taxon>Pleosporales</taxon>
        <taxon>Torulaceae</taxon>
        <taxon>Dendryphion</taxon>
    </lineage>
</organism>
<keyword evidence="4" id="KW-1185">Reference proteome</keyword>
<sequence>MCFFDQYQFICGDWRWAGFREHCNKVERIGHTCGMRLILDTVSIGRKCNLCIRIDIKRRRRKNEMERINRWRRENVGLYASIEKAEEVVWRLNNEIARLSRERIRRQQSFC</sequence>
<reference evidence="2" key="1">
    <citation type="journal article" date="2021" name="Nat. Commun.">
        <title>Genetic determinants of endophytism in the Arabidopsis root mycobiome.</title>
        <authorList>
            <person name="Mesny F."/>
            <person name="Miyauchi S."/>
            <person name="Thiergart T."/>
            <person name="Pickel B."/>
            <person name="Atanasova L."/>
            <person name="Karlsson M."/>
            <person name="Huettel B."/>
            <person name="Barry K.W."/>
            <person name="Haridas S."/>
            <person name="Chen C."/>
            <person name="Bauer D."/>
            <person name="Andreopoulos W."/>
            <person name="Pangilinan J."/>
            <person name="LaButti K."/>
            <person name="Riley R."/>
            <person name="Lipzen A."/>
            <person name="Clum A."/>
            <person name="Drula E."/>
            <person name="Henrissat B."/>
            <person name="Kohler A."/>
            <person name="Grigoriev I.V."/>
            <person name="Martin F.M."/>
            <person name="Hacquard S."/>
        </authorList>
    </citation>
    <scope>NUCLEOTIDE SEQUENCE</scope>
    <source>
        <strain evidence="2">MPI-CAGE-CH-0243</strain>
    </source>
</reference>
<feature type="coiled-coil region" evidence="1">
    <location>
        <begin position="54"/>
        <end position="102"/>
    </location>
</feature>
<dbReference type="AlphaFoldDB" id="A0A9P9CX91"/>